<proteinExistence type="predicted"/>
<sequence length="147" mass="16274">MPLWVILDVQQHPHQYCKQPADELRQLPHHTGGPLSGLSQGNNKLNGQVAGAFFQSLGLCNLQHGTHHVHQLPPHKPRLRTGQLDQELQGLLRGGLVAIIQGFSQRSHHCRQQVLKAVPIGRAAQVLNEIDDRVQRGNLDIEIGGRS</sequence>
<protein>
    <submittedName>
        <fullName evidence="1">Importin 5</fullName>
    </submittedName>
</protein>
<dbReference type="EMBL" id="GGEC01052452">
    <property type="protein sequence ID" value="MBX32936.1"/>
    <property type="molecule type" value="Transcribed_RNA"/>
</dbReference>
<reference evidence="1" key="1">
    <citation type="submission" date="2018-02" db="EMBL/GenBank/DDBJ databases">
        <title>Rhizophora mucronata_Transcriptome.</title>
        <authorList>
            <person name="Meera S.P."/>
            <person name="Sreeshan A."/>
            <person name="Augustine A."/>
        </authorList>
    </citation>
    <scope>NUCLEOTIDE SEQUENCE</scope>
    <source>
        <tissue evidence="1">Leaf</tissue>
    </source>
</reference>
<organism evidence="1">
    <name type="scientific">Rhizophora mucronata</name>
    <name type="common">Asiatic mangrove</name>
    <dbReference type="NCBI Taxonomy" id="61149"/>
    <lineage>
        <taxon>Eukaryota</taxon>
        <taxon>Viridiplantae</taxon>
        <taxon>Streptophyta</taxon>
        <taxon>Embryophyta</taxon>
        <taxon>Tracheophyta</taxon>
        <taxon>Spermatophyta</taxon>
        <taxon>Magnoliopsida</taxon>
        <taxon>eudicotyledons</taxon>
        <taxon>Gunneridae</taxon>
        <taxon>Pentapetalae</taxon>
        <taxon>rosids</taxon>
        <taxon>fabids</taxon>
        <taxon>Malpighiales</taxon>
        <taxon>Rhizophoraceae</taxon>
        <taxon>Rhizophora</taxon>
    </lineage>
</organism>
<dbReference type="AlphaFoldDB" id="A0A2P2MRU1"/>
<accession>A0A2P2MRU1</accession>
<evidence type="ECO:0000313" key="1">
    <source>
        <dbReference type="EMBL" id="MBX32936.1"/>
    </source>
</evidence>
<name>A0A2P2MRU1_RHIMU</name>